<dbReference type="SUPFAM" id="SSF53335">
    <property type="entry name" value="S-adenosyl-L-methionine-dependent methyltransferases"/>
    <property type="match status" value="1"/>
</dbReference>
<dbReference type="PANTHER" id="PTHR43861">
    <property type="entry name" value="TRANS-ACONITATE 2-METHYLTRANSFERASE-RELATED"/>
    <property type="match status" value="1"/>
</dbReference>
<dbReference type="GO" id="GO:0008168">
    <property type="term" value="F:methyltransferase activity"/>
    <property type="evidence" value="ECO:0007669"/>
    <property type="project" value="UniProtKB-KW"/>
</dbReference>
<sequence>MAELSYHRETCRLCNSPTVECVVPLRPIPVATPNIDIQAVAQGPEALRRHTVPLDLYLCRECGHFQLLDIVNPEVQYTHFRYTTSISLGLPEHFRHMARDVVARTAPPPGSLVLEIGSNDGTLLRAFQEVGLPVLGVDPAARTAELATASGVETLAAFFTTGLARDIRQTRGSAGIVVCNNTLANIDTAGDLIDGVREVLAPEGVFVFETSYGADVVRNTLIDTVYHEHLSYFLVRPLERFFRAHGLELYDVDHIWTKGGSIRGYVQHAGGPRPRGATLDRMIAAELAEGFDRPEQYAGFGARIETARRALSDSLDRHGTALIGGYGASVGTVTLVHQFDLTQRLGVLFDDKPLSSGLVGPDYNIPIVHSDEIYTRHPEAVVILAWRYADPIRSRHRRYLAEGGRFLMPLPVESAAYA</sequence>
<dbReference type="Pfam" id="PF08484">
    <property type="entry name" value="Methyltransf_14"/>
    <property type="match status" value="1"/>
</dbReference>
<name>A0ABS1I7Y9_9PROT</name>
<evidence type="ECO:0000313" key="4">
    <source>
        <dbReference type="Proteomes" id="UP000654452"/>
    </source>
</evidence>
<organism evidence="3 4">
    <name type="scientific">Azospirillum aestuarii</name>
    <dbReference type="NCBI Taxonomy" id="2802052"/>
    <lineage>
        <taxon>Bacteria</taxon>
        <taxon>Pseudomonadati</taxon>
        <taxon>Pseudomonadota</taxon>
        <taxon>Alphaproteobacteria</taxon>
        <taxon>Rhodospirillales</taxon>
        <taxon>Azospirillaceae</taxon>
        <taxon>Azospirillum</taxon>
    </lineage>
</organism>
<accession>A0ABS1I7Y9</accession>
<evidence type="ECO:0000259" key="2">
    <source>
        <dbReference type="Pfam" id="PF08484"/>
    </source>
</evidence>
<feature type="domain" description="C-methyltransferase" evidence="2">
    <location>
        <begin position="257"/>
        <end position="411"/>
    </location>
</feature>
<dbReference type="GO" id="GO:0032259">
    <property type="term" value="P:methylation"/>
    <property type="evidence" value="ECO:0007669"/>
    <property type="project" value="UniProtKB-KW"/>
</dbReference>
<proteinExistence type="predicted"/>
<dbReference type="InterPro" id="IPR038576">
    <property type="entry name" value="Methyltransf_Zn-bd_dom_put_sf"/>
</dbReference>
<keyword evidence="3" id="KW-0808">Transferase</keyword>
<evidence type="ECO:0000313" key="3">
    <source>
        <dbReference type="EMBL" id="MBK4723172.1"/>
    </source>
</evidence>
<dbReference type="Proteomes" id="UP000654452">
    <property type="component" value="Unassembled WGS sequence"/>
</dbReference>
<dbReference type="InterPro" id="IPR013630">
    <property type="entry name" value="Methyltransf_Zn-bd_dom_put"/>
</dbReference>
<keyword evidence="3" id="KW-0489">Methyltransferase</keyword>
<protein>
    <submittedName>
        <fullName evidence="3">Class I SAM-dependent methyltransferase</fullName>
    </submittedName>
</protein>
<dbReference type="RefSeq" id="WP_200487578.1">
    <property type="nucleotide sequence ID" value="NZ_JAEPIV010000043.1"/>
</dbReference>
<keyword evidence="4" id="KW-1185">Reference proteome</keyword>
<dbReference type="EMBL" id="JAEPIV010000043">
    <property type="protein sequence ID" value="MBK4723172.1"/>
    <property type="molecule type" value="Genomic_DNA"/>
</dbReference>
<evidence type="ECO:0000259" key="1">
    <source>
        <dbReference type="Pfam" id="PF08421"/>
    </source>
</evidence>
<gene>
    <name evidence="3" type="ORF">JJL56_30420</name>
</gene>
<dbReference type="Pfam" id="PF08421">
    <property type="entry name" value="Methyltransf_13"/>
    <property type="match status" value="1"/>
</dbReference>
<reference evidence="3 4" key="1">
    <citation type="submission" date="2021-01" db="EMBL/GenBank/DDBJ databases">
        <title>Azospirillum sp. YIM DDC1 draft genome.</title>
        <authorList>
            <person name="Wang Y.-X."/>
        </authorList>
    </citation>
    <scope>NUCLEOTIDE SEQUENCE [LARGE SCALE GENOMIC DNA]</scope>
    <source>
        <strain evidence="3 4">YIM DDC1</strain>
    </source>
</reference>
<dbReference type="Gene3D" id="6.20.50.110">
    <property type="entry name" value="Methyltransferase, zinc-binding domain"/>
    <property type="match status" value="1"/>
</dbReference>
<dbReference type="Gene3D" id="6.10.250.3100">
    <property type="match status" value="1"/>
</dbReference>
<dbReference type="InterPro" id="IPR013691">
    <property type="entry name" value="MeTrfase_14"/>
</dbReference>
<dbReference type="Gene3D" id="3.40.50.150">
    <property type="entry name" value="Vaccinia Virus protein VP39"/>
    <property type="match status" value="1"/>
</dbReference>
<dbReference type="Pfam" id="PF13489">
    <property type="entry name" value="Methyltransf_23"/>
    <property type="match status" value="1"/>
</dbReference>
<comment type="caution">
    <text evidence="3">The sequence shown here is derived from an EMBL/GenBank/DDBJ whole genome shotgun (WGS) entry which is preliminary data.</text>
</comment>
<dbReference type="InterPro" id="IPR029063">
    <property type="entry name" value="SAM-dependent_MTases_sf"/>
</dbReference>
<dbReference type="Gene3D" id="3.40.50.720">
    <property type="entry name" value="NAD(P)-binding Rossmann-like Domain"/>
    <property type="match status" value="1"/>
</dbReference>
<dbReference type="PANTHER" id="PTHR43861:SF5">
    <property type="entry name" value="BLL5978 PROTEIN"/>
    <property type="match status" value="1"/>
</dbReference>
<feature type="domain" description="Methyltransferase putative zinc binding" evidence="1">
    <location>
        <begin position="11"/>
        <end position="77"/>
    </location>
</feature>